<evidence type="ECO:0000313" key="2">
    <source>
        <dbReference type="Proteomes" id="UP000030710"/>
    </source>
</evidence>
<accession>U1N1K6</accession>
<organism evidence="1 2">
    <name type="scientific">Haloquadratum walsbyi J07HQW2</name>
    <dbReference type="NCBI Taxonomy" id="1238425"/>
    <lineage>
        <taxon>Archaea</taxon>
        <taxon>Methanobacteriati</taxon>
        <taxon>Methanobacteriota</taxon>
        <taxon>Stenosarchaea group</taxon>
        <taxon>Halobacteria</taxon>
        <taxon>Halobacteriales</taxon>
        <taxon>Haloferacaceae</taxon>
        <taxon>Haloquadratum</taxon>
    </lineage>
</organism>
<dbReference type="EMBL" id="KE356561">
    <property type="protein sequence ID" value="ERG96739.1"/>
    <property type="molecule type" value="Genomic_DNA"/>
</dbReference>
<name>U1N1K6_9EURY</name>
<sequence>MVADGYIGQLNAAEFLVREQADPTPVVVSRLNVVETHLLTVRQCEPDTARVLTGQSDVTDCATLDATEIQFRLVRALHCN</sequence>
<dbReference type="Proteomes" id="UP000030710">
    <property type="component" value="Unassembled WGS sequence"/>
</dbReference>
<gene>
    <name evidence="1" type="ORF">J07HQW2_03222</name>
</gene>
<reference evidence="1 2" key="1">
    <citation type="journal article" date="2013" name="PLoS ONE">
        <title>Assembly-driven community genomics of a hypersaline microbial ecosystem.</title>
        <authorList>
            <person name="Podell S."/>
            <person name="Ugalde J.A."/>
            <person name="Narasingarao P."/>
            <person name="Banfield J.F."/>
            <person name="Heidelberg K.B."/>
            <person name="Allen E.E."/>
        </authorList>
    </citation>
    <scope>NUCLEOTIDE SEQUENCE [LARGE SCALE GENOMIC DNA]</scope>
    <source>
        <strain evidence="2">J07HQW2</strain>
    </source>
</reference>
<protein>
    <submittedName>
        <fullName evidence="1">Uncharacterized protein</fullName>
    </submittedName>
</protein>
<proteinExistence type="predicted"/>
<dbReference type="AlphaFoldDB" id="U1N1K6"/>
<dbReference type="HOGENOM" id="CLU_2581351_0_0_2"/>
<evidence type="ECO:0000313" key="1">
    <source>
        <dbReference type="EMBL" id="ERG96739.1"/>
    </source>
</evidence>